<dbReference type="GO" id="GO:0046656">
    <property type="term" value="P:folic acid biosynthetic process"/>
    <property type="evidence" value="ECO:0007669"/>
    <property type="project" value="UniProtKB-KW"/>
</dbReference>
<dbReference type="RefSeq" id="WP_099798255.1">
    <property type="nucleotide sequence ID" value="NZ_CP018092.1"/>
</dbReference>
<evidence type="ECO:0000256" key="12">
    <source>
        <dbReference type="RuleBase" id="RU361205"/>
    </source>
</evidence>
<reference evidence="15" key="2">
    <citation type="journal article" date="2022" name="Front. Microbiol.">
        <title>Comparative Genomic Analysis Revealed Distinct Molecular Components and Organization of CO2-Concentrating Mechanism in Thermophilic Cyanobacteria.</title>
        <authorList>
            <person name="Tang J."/>
            <person name="Zhou H."/>
            <person name="Yao D."/>
            <person name="Riaz S."/>
            <person name="You D."/>
            <person name="Klepacz-Smolka A."/>
            <person name="Daroch M."/>
        </authorList>
    </citation>
    <scope>NUCLEOTIDE SEQUENCE [LARGE SCALE GENOMIC DNA]</scope>
    <source>
        <strain evidence="15">PCC 6715</strain>
    </source>
</reference>
<dbReference type="PROSITE" id="PS00792">
    <property type="entry name" value="DHPS_1"/>
    <property type="match status" value="1"/>
</dbReference>
<protein>
    <recommendedName>
        <fullName evidence="6 12">Dihydropteroate synthase</fullName>
        <shortName evidence="12">DHPS</shortName>
        <ecNumber evidence="5 12">2.5.1.15</ecNumber>
    </recommendedName>
    <alternativeName>
        <fullName evidence="11 12">Dihydropteroate pyrophosphorylase</fullName>
    </alternativeName>
</protein>
<evidence type="ECO:0000256" key="8">
    <source>
        <dbReference type="ARBA" id="ARBA00022723"/>
    </source>
</evidence>
<dbReference type="InterPro" id="IPR045031">
    <property type="entry name" value="DHP_synth-like"/>
</dbReference>
<dbReference type="PROSITE" id="PS00793">
    <property type="entry name" value="DHPS_2"/>
    <property type="match status" value="1"/>
</dbReference>
<dbReference type="OrthoDB" id="9811744at2"/>
<dbReference type="PANTHER" id="PTHR20941">
    <property type="entry name" value="FOLATE SYNTHESIS PROTEINS"/>
    <property type="match status" value="1"/>
</dbReference>
<evidence type="ECO:0000256" key="7">
    <source>
        <dbReference type="ARBA" id="ARBA00022679"/>
    </source>
</evidence>
<comment type="cofactor">
    <cofactor evidence="2 12">
        <name>Mg(2+)</name>
        <dbReference type="ChEBI" id="CHEBI:18420"/>
    </cofactor>
</comment>
<dbReference type="KEGG" id="slw:BRW62_03145"/>
<evidence type="ECO:0000256" key="11">
    <source>
        <dbReference type="ARBA" id="ARBA00030193"/>
    </source>
</evidence>
<evidence type="ECO:0000259" key="13">
    <source>
        <dbReference type="PROSITE" id="PS50972"/>
    </source>
</evidence>
<evidence type="ECO:0000256" key="6">
    <source>
        <dbReference type="ARBA" id="ARBA00016919"/>
    </source>
</evidence>
<comment type="function">
    <text evidence="12">Catalyzes the condensation of para-aminobenzoate (pABA) with 6-hydroxymethyl-7,8-dihydropterin diphosphate (DHPt-PP) to form 7,8-dihydropteroate (H2Pte), the immediate precursor of folate derivatives.</text>
</comment>
<sequence>MTGWYVGDRALIWGQRTYVMGILNITPDSFSDGGDFFNPASAIAHALDMAAAGADVIDVGGESTRPGASAIPLSAELARVLPVIEGIRQQSTIPISIDTTRADVARAAVAAGANIVNDVSGGQADAAMFATVAQLGVPYILMHRRGTPATMQQLTDYDDLIADLLTYFQEQTHTAIAHGIDPSQIMLDPGIGFAKTTPQNLLLLKELSRFKSLGYPLLIGPSRKRFIGDILNQPDPKARVWGTAAVCCHAIAQGVEMVRVHDVAAIVPVCRMADALQGRDARISHN</sequence>
<dbReference type="Gene3D" id="3.20.20.20">
    <property type="entry name" value="Dihydropteroate synthase-like"/>
    <property type="match status" value="1"/>
</dbReference>
<accession>A0A2D2Q0B0</accession>
<keyword evidence="9 12" id="KW-0460">Magnesium</keyword>
<keyword evidence="7 12" id="KW-0808">Transferase</keyword>
<evidence type="ECO:0000256" key="4">
    <source>
        <dbReference type="ARBA" id="ARBA00009503"/>
    </source>
</evidence>
<keyword evidence="8 12" id="KW-0479">Metal-binding</keyword>
<comment type="pathway">
    <text evidence="3 12">Cofactor biosynthesis; tetrahydrofolate biosynthesis; 7,8-dihydrofolate from 2-amino-4-hydroxy-6-hydroxymethyl-7,8-dihydropteridine diphosphate and 4-aminobenzoate: step 1/2.</text>
</comment>
<proteinExistence type="inferred from homology"/>
<feature type="domain" description="Pterin-binding" evidence="13">
    <location>
        <begin position="17"/>
        <end position="271"/>
    </location>
</feature>
<evidence type="ECO:0000256" key="9">
    <source>
        <dbReference type="ARBA" id="ARBA00022842"/>
    </source>
</evidence>
<evidence type="ECO:0000256" key="10">
    <source>
        <dbReference type="ARBA" id="ARBA00022909"/>
    </source>
</evidence>
<comment type="similarity">
    <text evidence="4 12">Belongs to the DHPS family.</text>
</comment>
<gene>
    <name evidence="14" type="ORF">BRW62_03145</name>
</gene>
<dbReference type="FunFam" id="3.20.20.20:FF:000006">
    <property type="entry name" value="Dihydropteroate synthase"/>
    <property type="match status" value="1"/>
</dbReference>
<evidence type="ECO:0000256" key="2">
    <source>
        <dbReference type="ARBA" id="ARBA00001946"/>
    </source>
</evidence>
<dbReference type="EMBL" id="CP018092">
    <property type="protein sequence ID" value="ATS17909.1"/>
    <property type="molecule type" value="Genomic_DNA"/>
</dbReference>
<dbReference type="GO" id="GO:0004156">
    <property type="term" value="F:dihydropteroate synthase activity"/>
    <property type="evidence" value="ECO:0007669"/>
    <property type="project" value="UniProtKB-EC"/>
</dbReference>
<dbReference type="PANTHER" id="PTHR20941:SF1">
    <property type="entry name" value="FOLIC ACID SYNTHESIS PROTEIN FOL1"/>
    <property type="match status" value="1"/>
</dbReference>
<dbReference type="GO" id="GO:0046872">
    <property type="term" value="F:metal ion binding"/>
    <property type="evidence" value="ECO:0007669"/>
    <property type="project" value="UniProtKB-KW"/>
</dbReference>
<dbReference type="CDD" id="cd00739">
    <property type="entry name" value="DHPS"/>
    <property type="match status" value="1"/>
</dbReference>
<dbReference type="InterPro" id="IPR000489">
    <property type="entry name" value="Pterin-binding_dom"/>
</dbReference>
<comment type="catalytic activity">
    <reaction evidence="1">
        <text>(7,8-dihydropterin-6-yl)methyl diphosphate + 4-aminobenzoate = 7,8-dihydropteroate + diphosphate</text>
        <dbReference type="Rhea" id="RHEA:19949"/>
        <dbReference type="ChEBI" id="CHEBI:17836"/>
        <dbReference type="ChEBI" id="CHEBI:17839"/>
        <dbReference type="ChEBI" id="CHEBI:33019"/>
        <dbReference type="ChEBI" id="CHEBI:72950"/>
        <dbReference type="EC" id="2.5.1.15"/>
    </reaction>
</comment>
<dbReference type="EC" id="2.5.1.15" evidence="5 12"/>
<dbReference type="Proteomes" id="UP000231057">
    <property type="component" value="Chromosome"/>
</dbReference>
<dbReference type="UniPathway" id="UPA00077">
    <property type="reaction ID" value="UER00156"/>
</dbReference>
<dbReference type="PROSITE" id="PS50972">
    <property type="entry name" value="PTERIN_BINDING"/>
    <property type="match status" value="1"/>
</dbReference>
<dbReference type="GO" id="GO:0046654">
    <property type="term" value="P:tetrahydrofolate biosynthetic process"/>
    <property type="evidence" value="ECO:0007669"/>
    <property type="project" value="UniProtKB-UniPathway"/>
</dbReference>
<evidence type="ECO:0000256" key="1">
    <source>
        <dbReference type="ARBA" id="ARBA00000012"/>
    </source>
</evidence>
<keyword evidence="15" id="KW-1185">Reference proteome</keyword>
<dbReference type="GO" id="GO:0005829">
    <property type="term" value="C:cytosol"/>
    <property type="evidence" value="ECO:0007669"/>
    <property type="project" value="TreeGrafter"/>
</dbReference>
<evidence type="ECO:0000313" key="15">
    <source>
        <dbReference type="Proteomes" id="UP000231057"/>
    </source>
</evidence>
<reference evidence="14 15" key="1">
    <citation type="submission" date="2016-11" db="EMBL/GenBank/DDBJ databases">
        <title>Complete genome sequence of thermophilic cyanobacteria strain Synechococcus sp. PCC6715.</title>
        <authorList>
            <person name="Tang J."/>
            <person name="Daroch M."/>
            <person name="Liang Y."/>
            <person name="Jiang D."/>
            <person name="Shah M."/>
        </authorList>
    </citation>
    <scope>NUCLEOTIDE SEQUENCE [LARGE SCALE GENOMIC DNA]</scope>
    <source>
        <strain evidence="14 15">PCC 6715</strain>
    </source>
</reference>
<evidence type="ECO:0000256" key="3">
    <source>
        <dbReference type="ARBA" id="ARBA00004763"/>
    </source>
</evidence>
<dbReference type="InterPro" id="IPR006390">
    <property type="entry name" value="DHP_synth_dom"/>
</dbReference>
<evidence type="ECO:0000313" key="14">
    <source>
        <dbReference type="EMBL" id="ATS17909.1"/>
    </source>
</evidence>
<dbReference type="SUPFAM" id="SSF51717">
    <property type="entry name" value="Dihydropteroate synthetase-like"/>
    <property type="match status" value="1"/>
</dbReference>
<dbReference type="Pfam" id="PF00809">
    <property type="entry name" value="Pterin_bind"/>
    <property type="match status" value="1"/>
</dbReference>
<dbReference type="InterPro" id="IPR011005">
    <property type="entry name" value="Dihydropteroate_synth-like_sf"/>
</dbReference>
<name>A0A2D2Q0B0_PARLV</name>
<evidence type="ECO:0000256" key="5">
    <source>
        <dbReference type="ARBA" id="ARBA00012458"/>
    </source>
</evidence>
<dbReference type="AlphaFoldDB" id="A0A2D2Q0B0"/>
<dbReference type="NCBIfam" id="TIGR01496">
    <property type="entry name" value="DHPS"/>
    <property type="match status" value="1"/>
</dbReference>
<organism evidence="14 15">
    <name type="scientific">Parathermosynechococcus lividus PCC 6715</name>
    <dbReference type="NCBI Taxonomy" id="1917166"/>
    <lineage>
        <taxon>Bacteria</taxon>
        <taxon>Bacillati</taxon>
        <taxon>Cyanobacteriota</taxon>
        <taxon>Cyanophyceae</taxon>
        <taxon>Acaryochloridales</taxon>
        <taxon>Thermosynechococcaceae</taxon>
        <taxon>Parathermosynechococcus</taxon>
    </lineage>
</organism>
<keyword evidence="10 12" id="KW-0289">Folate biosynthesis</keyword>